<dbReference type="InterPro" id="IPR015273">
    <property type="entry name" value="Cys-tRNA-synt_Ia_DALR"/>
</dbReference>
<evidence type="ECO:0000313" key="7">
    <source>
        <dbReference type="EMBL" id="CUS99218.1"/>
    </source>
</evidence>
<name>A0A656D654_KRYT1</name>
<keyword evidence="3" id="KW-0547">Nucleotide-binding</keyword>
<keyword evidence="5" id="KW-0030">Aminoacyl-tRNA synthetase</keyword>
<sequence length="143" mass="16260">GKRHEIKLDEYKRRFIEAMDDDFNTPVAISVLFDLSREVNQILNLGETYSAESLKEIDDFYREFGGKILGLIPDEFEGGGLSSGVESQLIELLLKIRAKARADKNWELADWVRSELKNLAPAIKSSIFLPDNFPYSGNFKTSK</sequence>
<feature type="non-terminal residue" evidence="7">
    <location>
        <position position="1"/>
    </location>
</feature>
<dbReference type="InterPro" id="IPR009080">
    <property type="entry name" value="tRNAsynth_Ia_anticodon-bd"/>
</dbReference>
<dbReference type="SMART" id="SM00840">
    <property type="entry name" value="DALR_2"/>
    <property type="match status" value="1"/>
</dbReference>
<dbReference type="GO" id="GO:0006423">
    <property type="term" value="P:cysteinyl-tRNA aminoacylation"/>
    <property type="evidence" value="ECO:0007669"/>
    <property type="project" value="InterPro"/>
</dbReference>
<dbReference type="GO" id="GO:0004817">
    <property type="term" value="F:cysteine-tRNA ligase activity"/>
    <property type="evidence" value="ECO:0007669"/>
    <property type="project" value="InterPro"/>
</dbReference>
<keyword evidence="2" id="KW-0436">Ligase</keyword>
<dbReference type="GO" id="GO:0005524">
    <property type="term" value="F:ATP binding"/>
    <property type="evidence" value="ECO:0007669"/>
    <property type="project" value="UniProtKB-KW"/>
</dbReference>
<dbReference type="AlphaFoldDB" id="A0A656D654"/>
<accession>A0A656D654</accession>
<keyword evidence="8" id="KW-1185">Reference proteome</keyword>
<keyword evidence="4" id="KW-0067">ATP-binding</keyword>
<dbReference type="EMBL" id="CZVU01000018">
    <property type="protein sequence ID" value="CUS99218.1"/>
    <property type="molecule type" value="Genomic_DNA"/>
</dbReference>
<protein>
    <recommendedName>
        <fullName evidence="1">Cysteine--tRNA ligase</fullName>
    </recommendedName>
</protein>
<feature type="domain" description="Cysteinyl-tRNA synthetase class Ia DALR" evidence="6">
    <location>
        <begin position="14"/>
        <end position="77"/>
    </location>
</feature>
<evidence type="ECO:0000259" key="6">
    <source>
        <dbReference type="SMART" id="SM00840"/>
    </source>
</evidence>
<evidence type="ECO:0000256" key="5">
    <source>
        <dbReference type="ARBA" id="ARBA00023146"/>
    </source>
</evidence>
<proteinExistence type="predicted"/>
<evidence type="ECO:0000256" key="1">
    <source>
        <dbReference type="ARBA" id="ARBA00014738"/>
    </source>
</evidence>
<evidence type="ECO:0000256" key="3">
    <source>
        <dbReference type="ARBA" id="ARBA00022741"/>
    </source>
</evidence>
<evidence type="ECO:0000256" key="2">
    <source>
        <dbReference type="ARBA" id="ARBA00022598"/>
    </source>
</evidence>
<evidence type="ECO:0000256" key="4">
    <source>
        <dbReference type="ARBA" id="ARBA00022840"/>
    </source>
</evidence>
<evidence type="ECO:0000313" key="8">
    <source>
        <dbReference type="Proteomes" id="UP000243065"/>
    </source>
</evidence>
<dbReference type="Gene3D" id="1.20.120.1910">
    <property type="entry name" value="Cysteine-tRNA ligase, C-terminal anti-codon recognition domain"/>
    <property type="match status" value="1"/>
</dbReference>
<dbReference type="SUPFAM" id="SSF47323">
    <property type="entry name" value="Anticodon-binding domain of a subclass of class I aminoacyl-tRNA synthetases"/>
    <property type="match status" value="1"/>
</dbReference>
<organism evidence="7 8">
    <name type="scientific">Kryptobacter tengchongensis</name>
    <dbReference type="NCBI Taxonomy" id="1643429"/>
    <lineage>
        <taxon>Bacteria</taxon>
        <taxon>Pseudomonadati</taxon>
        <taxon>Candidatus Kryptoniota</taxon>
        <taxon>Candidatus Kryptobacter</taxon>
    </lineage>
</organism>
<dbReference type="GO" id="GO:0005737">
    <property type="term" value="C:cytoplasm"/>
    <property type="evidence" value="ECO:0007669"/>
    <property type="project" value="InterPro"/>
</dbReference>
<reference evidence="7 8" key="1">
    <citation type="submission" date="2015-11" db="EMBL/GenBank/DDBJ databases">
        <authorList>
            <person name="Varghese N."/>
        </authorList>
    </citation>
    <scope>NUCLEOTIDE SEQUENCE [LARGE SCALE GENOMIC DNA]</scope>
    <source>
        <strain evidence="7 8">JGI-24</strain>
    </source>
</reference>
<gene>
    <name evidence="7" type="ORF">JGI24_00572</name>
</gene>
<dbReference type="Pfam" id="PF09190">
    <property type="entry name" value="DALR_2"/>
    <property type="match status" value="1"/>
</dbReference>
<dbReference type="Proteomes" id="UP000243065">
    <property type="component" value="Unassembled WGS sequence"/>
</dbReference>